<dbReference type="Gene3D" id="1.10.357.10">
    <property type="entry name" value="Tetracycline Repressor, domain 2"/>
    <property type="match status" value="1"/>
</dbReference>
<proteinExistence type="predicted"/>
<evidence type="ECO:0000256" key="1">
    <source>
        <dbReference type="ARBA" id="ARBA00022491"/>
    </source>
</evidence>
<dbReference type="AlphaFoldDB" id="A0A1I0YKU6"/>
<dbReference type="InterPro" id="IPR023772">
    <property type="entry name" value="DNA-bd_HTH_TetR-type_CS"/>
</dbReference>
<evidence type="ECO:0000313" key="7">
    <source>
        <dbReference type="EMBL" id="SFB13537.1"/>
    </source>
</evidence>
<keyword evidence="3 5" id="KW-0238">DNA-binding</keyword>
<dbReference type="Pfam" id="PF17932">
    <property type="entry name" value="TetR_C_24"/>
    <property type="match status" value="1"/>
</dbReference>
<keyword evidence="8" id="KW-1185">Reference proteome</keyword>
<feature type="domain" description="HTH tetR-type" evidence="6">
    <location>
        <begin position="6"/>
        <end position="66"/>
    </location>
</feature>
<reference evidence="8" key="1">
    <citation type="submission" date="2016-10" db="EMBL/GenBank/DDBJ databases">
        <authorList>
            <person name="Varghese N."/>
            <person name="Submissions S."/>
        </authorList>
    </citation>
    <scope>NUCLEOTIDE SEQUENCE [LARGE SCALE GENOMIC DNA]</scope>
    <source>
        <strain evidence="8">CGMCC 4.3568</strain>
    </source>
</reference>
<organism evidence="7 8">
    <name type="scientific">Amycolatopsis marina</name>
    <dbReference type="NCBI Taxonomy" id="490629"/>
    <lineage>
        <taxon>Bacteria</taxon>
        <taxon>Bacillati</taxon>
        <taxon>Actinomycetota</taxon>
        <taxon>Actinomycetes</taxon>
        <taxon>Pseudonocardiales</taxon>
        <taxon>Pseudonocardiaceae</taxon>
        <taxon>Amycolatopsis</taxon>
    </lineage>
</organism>
<sequence length="200" mass="22532">MARQRATSVQQLVDAAARVFERKGFVEATISDIAAEAGVSKPTVYQYVTSKRWLLETIVEQIIYPLRDGIEQIVASELSSREKLNAYLRAHIENAVKYQTYYQVLTADQHQLSTQALRNYRSWARDVNHTVEKLLADCAEAGIVRSDLDISAVANLINGMLVSITRWYHPSGRIDVDTLYEQVVGLLSGYIRSGDDSQHD</sequence>
<dbReference type="GO" id="GO:0000976">
    <property type="term" value="F:transcription cis-regulatory region binding"/>
    <property type="evidence" value="ECO:0007669"/>
    <property type="project" value="TreeGrafter"/>
</dbReference>
<evidence type="ECO:0000256" key="3">
    <source>
        <dbReference type="ARBA" id="ARBA00023125"/>
    </source>
</evidence>
<dbReference type="GO" id="GO:0003700">
    <property type="term" value="F:DNA-binding transcription factor activity"/>
    <property type="evidence" value="ECO:0007669"/>
    <property type="project" value="TreeGrafter"/>
</dbReference>
<keyword evidence="4" id="KW-0804">Transcription</keyword>
<dbReference type="SUPFAM" id="SSF48498">
    <property type="entry name" value="Tetracyclin repressor-like, C-terminal domain"/>
    <property type="match status" value="1"/>
</dbReference>
<evidence type="ECO:0000256" key="4">
    <source>
        <dbReference type="ARBA" id="ARBA00023163"/>
    </source>
</evidence>
<dbReference type="STRING" id="490629.SAMN05216266_105139"/>
<dbReference type="RefSeq" id="WP_177242560.1">
    <property type="nucleotide sequence ID" value="NZ_FOKG01000005.1"/>
</dbReference>
<dbReference type="PANTHER" id="PTHR30055:SF175">
    <property type="entry name" value="HTH-TYPE TRANSCRIPTIONAL REPRESSOR KSTR2"/>
    <property type="match status" value="1"/>
</dbReference>
<dbReference type="Gene3D" id="1.10.10.60">
    <property type="entry name" value="Homeodomain-like"/>
    <property type="match status" value="1"/>
</dbReference>
<dbReference type="PROSITE" id="PS01081">
    <property type="entry name" value="HTH_TETR_1"/>
    <property type="match status" value="1"/>
</dbReference>
<dbReference type="Pfam" id="PF00440">
    <property type="entry name" value="TetR_N"/>
    <property type="match status" value="1"/>
</dbReference>
<dbReference type="SUPFAM" id="SSF46689">
    <property type="entry name" value="Homeodomain-like"/>
    <property type="match status" value="1"/>
</dbReference>
<keyword evidence="2" id="KW-0805">Transcription regulation</keyword>
<dbReference type="PROSITE" id="PS50977">
    <property type="entry name" value="HTH_TETR_2"/>
    <property type="match status" value="1"/>
</dbReference>
<dbReference type="Proteomes" id="UP000243799">
    <property type="component" value="Unassembled WGS sequence"/>
</dbReference>
<evidence type="ECO:0000256" key="5">
    <source>
        <dbReference type="PROSITE-ProRule" id="PRU00335"/>
    </source>
</evidence>
<dbReference type="InterPro" id="IPR050109">
    <property type="entry name" value="HTH-type_TetR-like_transc_reg"/>
</dbReference>
<dbReference type="InterPro" id="IPR009057">
    <property type="entry name" value="Homeodomain-like_sf"/>
</dbReference>
<evidence type="ECO:0000313" key="8">
    <source>
        <dbReference type="Proteomes" id="UP000243799"/>
    </source>
</evidence>
<keyword evidence="1" id="KW-0678">Repressor</keyword>
<dbReference type="PANTHER" id="PTHR30055">
    <property type="entry name" value="HTH-TYPE TRANSCRIPTIONAL REGULATOR RUTR"/>
    <property type="match status" value="1"/>
</dbReference>
<gene>
    <name evidence="7" type="ORF">SAMN05216266_105139</name>
</gene>
<dbReference type="InterPro" id="IPR041490">
    <property type="entry name" value="KstR2_TetR_C"/>
</dbReference>
<dbReference type="InterPro" id="IPR001647">
    <property type="entry name" value="HTH_TetR"/>
</dbReference>
<name>A0A1I0YKU6_9PSEU</name>
<dbReference type="InterPro" id="IPR036271">
    <property type="entry name" value="Tet_transcr_reg_TetR-rel_C_sf"/>
</dbReference>
<evidence type="ECO:0000256" key="2">
    <source>
        <dbReference type="ARBA" id="ARBA00023015"/>
    </source>
</evidence>
<dbReference type="EMBL" id="FOKG01000005">
    <property type="protein sequence ID" value="SFB13537.1"/>
    <property type="molecule type" value="Genomic_DNA"/>
</dbReference>
<evidence type="ECO:0000259" key="6">
    <source>
        <dbReference type="PROSITE" id="PS50977"/>
    </source>
</evidence>
<protein>
    <submittedName>
        <fullName evidence="7">Transcriptional regulator, TetR family</fullName>
    </submittedName>
</protein>
<accession>A0A1I0YKU6</accession>
<dbReference type="PRINTS" id="PR00455">
    <property type="entry name" value="HTHTETR"/>
</dbReference>
<feature type="DNA-binding region" description="H-T-H motif" evidence="5">
    <location>
        <begin position="29"/>
        <end position="48"/>
    </location>
</feature>